<feature type="non-terminal residue" evidence="1">
    <location>
        <position position="244"/>
    </location>
</feature>
<dbReference type="AlphaFoldDB" id="A0A381VXF5"/>
<gene>
    <name evidence="1" type="ORF">METZ01_LOCUS97171</name>
</gene>
<evidence type="ECO:0000313" key="1">
    <source>
        <dbReference type="EMBL" id="SVA44317.1"/>
    </source>
</evidence>
<dbReference type="InterPro" id="IPR008969">
    <property type="entry name" value="CarboxyPept-like_regulatory"/>
</dbReference>
<name>A0A381VXF5_9ZZZZ</name>
<accession>A0A381VXF5</accession>
<dbReference type="EMBL" id="UINC01009914">
    <property type="protein sequence ID" value="SVA44317.1"/>
    <property type="molecule type" value="Genomic_DNA"/>
</dbReference>
<protein>
    <submittedName>
        <fullName evidence="1">Uncharacterized protein</fullName>
    </submittedName>
</protein>
<dbReference type="Gene3D" id="2.60.40.1120">
    <property type="entry name" value="Carboxypeptidase-like, regulatory domain"/>
    <property type="match status" value="1"/>
</dbReference>
<reference evidence="1" key="1">
    <citation type="submission" date="2018-05" db="EMBL/GenBank/DDBJ databases">
        <authorList>
            <person name="Lanie J.A."/>
            <person name="Ng W.-L."/>
            <person name="Kazmierczak K.M."/>
            <person name="Andrzejewski T.M."/>
            <person name="Davidsen T.M."/>
            <person name="Wayne K.J."/>
            <person name="Tettelin H."/>
            <person name="Glass J.I."/>
            <person name="Rusch D."/>
            <person name="Podicherti R."/>
            <person name="Tsui H.-C.T."/>
            <person name="Winkler M.E."/>
        </authorList>
    </citation>
    <scope>NUCLEOTIDE SEQUENCE</scope>
</reference>
<dbReference type="SUPFAM" id="SSF49464">
    <property type="entry name" value="Carboxypeptidase regulatory domain-like"/>
    <property type="match status" value="1"/>
</dbReference>
<sequence length="244" mass="26031">MKTHHGRVADPVTGAAVANAQVFVMGAGTMDVADVFADSQGKKPLPNPVTADAGGRYSFSAPNGKYRLRILSPEAVLLYDHDDVSICDPREPRTILADETQPALSLNTMPSGGEINLPLMIEKLDKDGKPVGARWRYETHNTEVGFGNFYNFRRRGGSPDSADLHHIDSGSEPVLTWGTNDGDDGILTMPGFYVSGGGLWIGDAHFVSCNLGLPVPQRDDPAGVVVFMNAPDGLVKGDVVALDT</sequence>
<organism evidence="1">
    <name type="scientific">marine metagenome</name>
    <dbReference type="NCBI Taxonomy" id="408172"/>
    <lineage>
        <taxon>unclassified sequences</taxon>
        <taxon>metagenomes</taxon>
        <taxon>ecological metagenomes</taxon>
    </lineage>
</organism>
<proteinExistence type="predicted"/>